<reference evidence="1 2" key="1">
    <citation type="submission" date="2024-03" db="EMBL/GenBank/DDBJ databases">
        <authorList>
            <person name="Martinez-Hernandez J."/>
        </authorList>
    </citation>
    <scope>NUCLEOTIDE SEQUENCE [LARGE SCALE GENOMIC DNA]</scope>
</reference>
<accession>A0AAV1WR44</accession>
<evidence type="ECO:0000313" key="2">
    <source>
        <dbReference type="Proteomes" id="UP001497480"/>
    </source>
</evidence>
<dbReference type="AlphaFoldDB" id="A0AAV1WR44"/>
<comment type="caution">
    <text evidence="1">The sequence shown here is derived from an EMBL/GenBank/DDBJ whole genome shotgun (WGS) entry which is preliminary data.</text>
</comment>
<sequence>MQELVRLRQQQQTTDNQLQSMVQHLQGMEQRQQQMMSFLAKAVRSPGFFAQFVQRQSDSNRCITEVNKKRLLKQEGISETDHAAAPDGQIVKYLPLMNEAAKEMLRKIMNWDTSRVDPDSCLIGDGLLPSSVLDSSSSSSQTSGVTLQEVPPALVQYSHIPSA</sequence>
<dbReference type="GO" id="GO:0005634">
    <property type="term" value="C:nucleus"/>
    <property type="evidence" value="ECO:0007669"/>
    <property type="project" value="TreeGrafter"/>
</dbReference>
<organism evidence="1 2">
    <name type="scientific">Lupinus luteus</name>
    <name type="common">European yellow lupine</name>
    <dbReference type="NCBI Taxonomy" id="3873"/>
    <lineage>
        <taxon>Eukaryota</taxon>
        <taxon>Viridiplantae</taxon>
        <taxon>Streptophyta</taxon>
        <taxon>Embryophyta</taxon>
        <taxon>Tracheophyta</taxon>
        <taxon>Spermatophyta</taxon>
        <taxon>Magnoliopsida</taxon>
        <taxon>eudicotyledons</taxon>
        <taxon>Gunneridae</taxon>
        <taxon>Pentapetalae</taxon>
        <taxon>rosids</taxon>
        <taxon>fabids</taxon>
        <taxon>Fabales</taxon>
        <taxon>Fabaceae</taxon>
        <taxon>Papilionoideae</taxon>
        <taxon>50 kb inversion clade</taxon>
        <taxon>genistoids sensu lato</taxon>
        <taxon>core genistoids</taxon>
        <taxon>Genisteae</taxon>
        <taxon>Lupinus</taxon>
    </lineage>
</organism>
<dbReference type="Proteomes" id="UP001497480">
    <property type="component" value="Unassembled WGS sequence"/>
</dbReference>
<protein>
    <submittedName>
        <fullName evidence="1">Uncharacterized protein</fullName>
    </submittedName>
</protein>
<dbReference type="GO" id="GO:0000978">
    <property type="term" value="F:RNA polymerase II cis-regulatory region sequence-specific DNA binding"/>
    <property type="evidence" value="ECO:0007669"/>
    <property type="project" value="TreeGrafter"/>
</dbReference>
<keyword evidence="2" id="KW-1185">Reference proteome</keyword>
<evidence type="ECO:0000313" key="1">
    <source>
        <dbReference type="EMBL" id="CAL0311800.1"/>
    </source>
</evidence>
<dbReference type="GO" id="GO:0034605">
    <property type="term" value="P:cellular response to heat"/>
    <property type="evidence" value="ECO:0007669"/>
    <property type="project" value="TreeGrafter"/>
</dbReference>
<gene>
    <name evidence="1" type="ORF">LLUT_LOCUS12860</name>
</gene>
<dbReference type="PANTHER" id="PTHR10015:SF436">
    <property type="entry name" value="HEAT STRESS TRANSCRIPTION FACTOR A-1D"/>
    <property type="match status" value="1"/>
</dbReference>
<name>A0AAV1WR44_LUPLU</name>
<proteinExistence type="predicted"/>
<dbReference type="GO" id="GO:0006357">
    <property type="term" value="P:regulation of transcription by RNA polymerase II"/>
    <property type="evidence" value="ECO:0007669"/>
    <property type="project" value="TreeGrafter"/>
</dbReference>
<dbReference type="PANTHER" id="PTHR10015">
    <property type="entry name" value="HEAT SHOCK TRANSCRIPTION FACTOR"/>
    <property type="match status" value="1"/>
</dbReference>
<dbReference type="EMBL" id="CAXHTB010000009">
    <property type="protein sequence ID" value="CAL0311800.1"/>
    <property type="molecule type" value="Genomic_DNA"/>
</dbReference>
<dbReference type="GO" id="GO:0003700">
    <property type="term" value="F:DNA-binding transcription factor activity"/>
    <property type="evidence" value="ECO:0007669"/>
    <property type="project" value="TreeGrafter"/>
</dbReference>